<name>A0A9Q1QBN5_9CARY</name>
<gene>
    <name evidence="1" type="ORF">Cgig2_027828</name>
</gene>
<protein>
    <submittedName>
        <fullName evidence="1">Uncharacterized protein</fullName>
    </submittedName>
</protein>
<dbReference type="AlphaFoldDB" id="A0A9Q1QBN5"/>
<sequence>MVVKMTVTDTPGFWPFSQVPTKKQENYAFYNRYIGNPHQIVSACNVVQQHSCYDTLCWHSSEGANGYPISYDSYVTHVQISCNAICSWLYLMQKLENPVDLAENHPTCKTNMFGEKNPPKGQVLETTVAVLCLCTRYWAMPRSHGDPEQASN</sequence>
<dbReference type="Proteomes" id="UP001153076">
    <property type="component" value="Unassembled WGS sequence"/>
</dbReference>
<comment type="caution">
    <text evidence="1">The sequence shown here is derived from an EMBL/GenBank/DDBJ whole genome shotgun (WGS) entry which is preliminary data.</text>
</comment>
<accession>A0A9Q1QBN5</accession>
<evidence type="ECO:0000313" key="2">
    <source>
        <dbReference type="Proteomes" id="UP001153076"/>
    </source>
</evidence>
<reference evidence="1" key="1">
    <citation type="submission" date="2022-04" db="EMBL/GenBank/DDBJ databases">
        <title>Carnegiea gigantea Genome sequencing and assembly v2.</title>
        <authorList>
            <person name="Copetti D."/>
            <person name="Sanderson M.J."/>
            <person name="Burquez A."/>
            <person name="Wojciechowski M.F."/>
        </authorList>
    </citation>
    <scope>NUCLEOTIDE SEQUENCE</scope>
    <source>
        <strain evidence="1">SGP5-SGP5p</strain>
        <tissue evidence="1">Aerial part</tissue>
    </source>
</reference>
<dbReference type="OrthoDB" id="8954335at2759"/>
<keyword evidence="2" id="KW-1185">Reference proteome</keyword>
<proteinExistence type="predicted"/>
<organism evidence="1 2">
    <name type="scientific">Carnegiea gigantea</name>
    <dbReference type="NCBI Taxonomy" id="171969"/>
    <lineage>
        <taxon>Eukaryota</taxon>
        <taxon>Viridiplantae</taxon>
        <taxon>Streptophyta</taxon>
        <taxon>Embryophyta</taxon>
        <taxon>Tracheophyta</taxon>
        <taxon>Spermatophyta</taxon>
        <taxon>Magnoliopsida</taxon>
        <taxon>eudicotyledons</taxon>
        <taxon>Gunneridae</taxon>
        <taxon>Pentapetalae</taxon>
        <taxon>Caryophyllales</taxon>
        <taxon>Cactineae</taxon>
        <taxon>Cactaceae</taxon>
        <taxon>Cactoideae</taxon>
        <taxon>Echinocereeae</taxon>
        <taxon>Carnegiea</taxon>
    </lineage>
</organism>
<evidence type="ECO:0000313" key="1">
    <source>
        <dbReference type="EMBL" id="KAJ8434985.1"/>
    </source>
</evidence>
<dbReference type="EMBL" id="JAKOGI010000441">
    <property type="protein sequence ID" value="KAJ8434985.1"/>
    <property type="molecule type" value="Genomic_DNA"/>
</dbReference>